<sequence>MYPTLPKDFIWGFGTASYQVEGAVEEDRRGLSTWDVFCEKSGKIADGSSGEFACDTYHRTTEDIALLKSYNVKAYRFSVSWSRVIPSGGRDDPVNEKGLRYYIDLVDQLVAAGIQPVVTLHQWDPPQALHERYGGPLNKHEFVADFARYARLMFTSLGSKVKIWMTITEPLQIAINGYNKGIHAPGRSSDRSVSEEGDSSRECWIVGHSLLLAHATAVKIYREEFQEEDGGEIGITLYGEWGEPWDSDDERDHHARDRFLDFGLPWFADPIYHGHYPQSMRDQLGNRLPSFTPEEVDLVKGSNDFFGLDYYTSAFVKHRDAPPTPEDYSGNVERLQENSKGESIGPETESPWLRSHPDGLRKLLNFISDRYGHCKIYVAENGTSVKGEDDLPLEEALEDDFRCEFYRAHVDALVKARVEDSVDVRMYMAWSFLDNFEWADGYRVRFGVTYVDFKNGRTRYPKKSAKVLRELFAGLLAGGSSND</sequence>
<dbReference type="EC" id="3.2.1.21" evidence="3"/>
<keyword evidence="4" id="KW-0378">Hydrolase</keyword>
<dbReference type="PRINTS" id="PR00131">
    <property type="entry name" value="GLHYDRLASE1"/>
</dbReference>
<comment type="catalytic activity">
    <reaction evidence="1">
        <text>Hydrolysis of terminal, non-reducing beta-D-glucosyl residues with release of beta-D-glucose.</text>
        <dbReference type="EC" id="3.2.1.21"/>
    </reaction>
</comment>
<dbReference type="InterPro" id="IPR001360">
    <property type="entry name" value="Glyco_hydro_1"/>
</dbReference>
<comment type="function">
    <text evidence="6">Plays an important role in cellulose degradation. Shows hydrolytic activity against several glycosidic compounds.</text>
</comment>
<evidence type="ECO:0000256" key="3">
    <source>
        <dbReference type="ARBA" id="ARBA00012744"/>
    </source>
</evidence>
<dbReference type="Pfam" id="PF00232">
    <property type="entry name" value="Glyco_hydro_1"/>
    <property type="match status" value="1"/>
</dbReference>
<accession>A0A9P6I9A6</accession>
<dbReference type="GO" id="GO:0030245">
    <property type="term" value="P:cellulose catabolic process"/>
    <property type="evidence" value="ECO:0007669"/>
    <property type="project" value="UniProtKB-ARBA"/>
</dbReference>
<evidence type="ECO:0000256" key="5">
    <source>
        <dbReference type="ARBA" id="ARBA00023295"/>
    </source>
</evidence>
<evidence type="ECO:0000313" key="10">
    <source>
        <dbReference type="Proteomes" id="UP000781932"/>
    </source>
</evidence>
<evidence type="ECO:0000256" key="4">
    <source>
        <dbReference type="ARBA" id="ARBA00022801"/>
    </source>
</evidence>
<gene>
    <name evidence="9" type="ORF">CkaCkLH20_03455</name>
</gene>
<dbReference type="GO" id="GO:0080079">
    <property type="term" value="F:cellobiose glucosidase activity"/>
    <property type="evidence" value="ECO:0007669"/>
    <property type="project" value="UniProtKB-ARBA"/>
</dbReference>
<dbReference type="SUPFAM" id="SSF51445">
    <property type="entry name" value="(Trans)glycosidases"/>
    <property type="match status" value="1"/>
</dbReference>
<dbReference type="Gene3D" id="3.20.20.80">
    <property type="entry name" value="Glycosidases"/>
    <property type="match status" value="1"/>
</dbReference>
<comment type="similarity">
    <text evidence="2 7">Belongs to the glycosyl hydrolase 1 family.</text>
</comment>
<dbReference type="PANTHER" id="PTHR10353:SF36">
    <property type="entry name" value="LP05116P"/>
    <property type="match status" value="1"/>
</dbReference>
<comment type="caution">
    <text evidence="9">The sequence shown here is derived from an EMBL/GenBank/DDBJ whole genome shotgun (WGS) entry which is preliminary data.</text>
</comment>
<dbReference type="GeneID" id="62159248"/>
<organism evidence="9 10">
    <name type="scientific">Colletotrichum karsti</name>
    <dbReference type="NCBI Taxonomy" id="1095194"/>
    <lineage>
        <taxon>Eukaryota</taxon>
        <taxon>Fungi</taxon>
        <taxon>Dikarya</taxon>
        <taxon>Ascomycota</taxon>
        <taxon>Pezizomycotina</taxon>
        <taxon>Sordariomycetes</taxon>
        <taxon>Hypocreomycetidae</taxon>
        <taxon>Glomerellales</taxon>
        <taxon>Glomerellaceae</taxon>
        <taxon>Colletotrichum</taxon>
        <taxon>Colletotrichum boninense species complex</taxon>
    </lineage>
</organism>
<evidence type="ECO:0000256" key="7">
    <source>
        <dbReference type="RuleBase" id="RU003690"/>
    </source>
</evidence>
<reference evidence="9" key="1">
    <citation type="submission" date="2020-03" db="EMBL/GenBank/DDBJ databases">
        <authorList>
            <person name="He L."/>
        </authorList>
    </citation>
    <scope>NUCLEOTIDE SEQUENCE</scope>
    <source>
        <strain evidence="9">CkLH20</strain>
    </source>
</reference>
<feature type="region of interest" description="Disordered" evidence="8">
    <location>
        <begin position="321"/>
        <end position="351"/>
    </location>
</feature>
<dbReference type="InterPro" id="IPR017853">
    <property type="entry name" value="GH"/>
</dbReference>
<evidence type="ECO:0000256" key="8">
    <source>
        <dbReference type="SAM" id="MobiDB-lite"/>
    </source>
</evidence>
<dbReference type="PROSITE" id="PS00653">
    <property type="entry name" value="GLYCOSYL_HYDROL_F1_2"/>
    <property type="match status" value="1"/>
</dbReference>
<keyword evidence="5" id="KW-0326">Glycosidase</keyword>
<dbReference type="EMBL" id="JAATWM020000008">
    <property type="protein sequence ID" value="KAF9879222.1"/>
    <property type="molecule type" value="Genomic_DNA"/>
</dbReference>
<reference evidence="9" key="2">
    <citation type="submission" date="2020-11" db="EMBL/GenBank/DDBJ databases">
        <title>Whole genome sequencing of Colletotrichum sp.</title>
        <authorList>
            <person name="Li H."/>
        </authorList>
    </citation>
    <scope>NUCLEOTIDE SEQUENCE</scope>
    <source>
        <strain evidence="9">CkLH20</strain>
    </source>
</reference>
<proteinExistence type="inferred from homology"/>
<name>A0A9P6I9A6_9PEZI</name>
<evidence type="ECO:0000256" key="1">
    <source>
        <dbReference type="ARBA" id="ARBA00000448"/>
    </source>
</evidence>
<dbReference type="Proteomes" id="UP000781932">
    <property type="component" value="Unassembled WGS sequence"/>
</dbReference>
<dbReference type="OrthoDB" id="65569at2759"/>
<evidence type="ECO:0000313" key="9">
    <source>
        <dbReference type="EMBL" id="KAF9879222.1"/>
    </source>
</evidence>
<dbReference type="FunFam" id="3.20.20.80:FF:000011">
    <property type="entry name" value="Cytosolic beta-glucosidase"/>
    <property type="match status" value="1"/>
</dbReference>
<dbReference type="RefSeq" id="XP_038748683.1">
    <property type="nucleotide sequence ID" value="XM_038886174.1"/>
</dbReference>
<evidence type="ECO:0000256" key="6">
    <source>
        <dbReference type="ARBA" id="ARBA00056775"/>
    </source>
</evidence>
<evidence type="ECO:0000256" key="2">
    <source>
        <dbReference type="ARBA" id="ARBA00010838"/>
    </source>
</evidence>
<protein>
    <recommendedName>
        <fullName evidence="3">beta-glucosidase</fullName>
        <ecNumber evidence="3">3.2.1.21</ecNumber>
    </recommendedName>
</protein>
<dbReference type="AlphaFoldDB" id="A0A9P6I9A6"/>
<keyword evidence="10" id="KW-1185">Reference proteome</keyword>
<dbReference type="InterPro" id="IPR033132">
    <property type="entry name" value="GH_1_N_CS"/>
</dbReference>
<dbReference type="PANTHER" id="PTHR10353">
    <property type="entry name" value="GLYCOSYL HYDROLASE"/>
    <property type="match status" value="1"/>
</dbReference>